<evidence type="ECO:0000256" key="1">
    <source>
        <dbReference type="ARBA" id="ARBA00001913"/>
    </source>
</evidence>
<dbReference type="EMBL" id="VTPS01000006">
    <property type="protein sequence ID" value="TZE82381.1"/>
    <property type="molecule type" value="Genomic_DNA"/>
</dbReference>
<evidence type="ECO:0000259" key="4">
    <source>
        <dbReference type="Pfam" id="PF00128"/>
    </source>
</evidence>
<evidence type="ECO:0000313" key="6">
    <source>
        <dbReference type="Proteomes" id="UP000322976"/>
    </source>
</evidence>
<dbReference type="Gene3D" id="3.20.20.80">
    <property type="entry name" value="Glycosidases"/>
    <property type="match status" value="1"/>
</dbReference>
<protein>
    <recommendedName>
        <fullName evidence="4">Glycosyl hydrolase family 13 catalytic domain-containing protein</fullName>
    </recommendedName>
</protein>
<dbReference type="Proteomes" id="UP000322976">
    <property type="component" value="Unassembled WGS sequence"/>
</dbReference>
<feature type="domain" description="Glycosyl hydrolase family 13 catalytic" evidence="4">
    <location>
        <begin position="4"/>
        <end position="53"/>
    </location>
</feature>
<dbReference type="AlphaFoldDB" id="A0A5D8QCW6"/>
<dbReference type="InterPro" id="IPR006047">
    <property type="entry name" value="GH13_cat_dom"/>
</dbReference>
<accession>A0A5D8QCW6</accession>
<evidence type="ECO:0000313" key="5">
    <source>
        <dbReference type="EMBL" id="TZE82381.1"/>
    </source>
</evidence>
<name>A0A5D8QCW6_9THEO</name>
<gene>
    <name evidence="5" type="ORF">FWJ32_05065</name>
</gene>
<dbReference type="GO" id="GO:0005975">
    <property type="term" value="P:carbohydrate metabolic process"/>
    <property type="evidence" value="ECO:0007669"/>
    <property type="project" value="InterPro"/>
</dbReference>
<comment type="caution">
    <text evidence="5">The sequence shown here is derived from an EMBL/GenBank/DDBJ whole genome shotgun (WGS) entry which is preliminary data.</text>
</comment>
<evidence type="ECO:0000256" key="3">
    <source>
        <dbReference type="ARBA" id="ARBA00022729"/>
    </source>
</evidence>
<dbReference type="GO" id="GO:0046872">
    <property type="term" value="F:metal ion binding"/>
    <property type="evidence" value="ECO:0007669"/>
    <property type="project" value="UniProtKB-KW"/>
</dbReference>
<keyword evidence="3" id="KW-0732">Signal</keyword>
<reference evidence="5 6" key="1">
    <citation type="submission" date="2019-08" db="EMBL/GenBank/DDBJ databases">
        <title>Calorimonas adulescens gen. nov., sp. nov., an anaerobic thermophilic bacterium from Sakhalin hot spring.</title>
        <authorList>
            <person name="Khomyakova M.A."/>
            <person name="Merkel A.Y."/>
            <person name="Novikov A."/>
            <person name="Bonch-Osmolovskaya E.A."/>
            <person name="Slobodkin A.I."/>
        </authorList>
    </citation>
    <scope>NUCLEOTIDE SEQUENCE [LARGE SCALE GENOMIC DNA]</scope>
    <source>
        <strain evidence="5 6">A05MB</strain>
    </source>
</reference>
<dbReference type="SUPFAM" id="SSF51445">
    <property type="entry name" value="(Trans)glycosidases"/>
    <property type="match status" value="1"/>
</dbReference>
<proteinExistence type="predicted"/>
<dbReference type="PANTHER" id="PTHR10357">
    <property type="entry name" value="ALPHA-AMYLASE FAMILY MEMBER"/>
    <property type="match status" value="1"/>
</dbReference>
<dbReference type="InterPro" id="IPR017853">
    <property type="entry name" value="GH"/>
</dbReference>
<dbReference type="PANTHER" id="PTHR10357:SF215">
    <property type="entry name" value="ALPHA-AMYLASE 1"/>
    <property type="match status" value="1"/>
</dbReference>
<organism evidence="5 6">
    <name type="scientific">Calorimonas adulescens</name>
    <dbReference type="NCBI Taxonomy" id="2606906"/>
    <lineage>
        <taxon>Bacteria</taxon>
        <taxon>Bacillati</taxon>
        <taxon>Bacillota</taxon>
        <taxon>Clostridia</taxon>
        <taxon>Thermoanaerobacterales</taxon>
        <taxon>Thermoanaerobacteraceae</taxon>
        <taxon>Calorimonas</taxon>
    </lineage>
</organism>
<dbReference type="Pfam" id="PF00128">
    <property type="entry name" value="Alpha-amylase"/>
    <property type="match status" value="1"/>
</dbReference>
<sequence>MIYFVMTNRLYDGDRANDIDINPADPKAYHGGDLQGLIDKLDYIKGLGATAIWKAARP</sequence>
<keyword evidence="2" id="KW-0479">Metal-binding</keyword>
<comment type="cofactor">
    <cofactor evidence="1">
        <name>Ca(2+)</name>
        <dbReference type="ChEBI" id="CHEBI:29108"/>
    </cofactor>
</comment>
<keyword evidence="6" id="KW-1185">Reference proteome</keyword>
<evidence type="ECO:0000256" key="2">
    <source>
        <dbReference type="ARBA" id="ARBA00022723"/>
    </source>
</evidence>